<feature type="region of interest" description="Disordered" evidence="1">
    <location>
        <begin position="1"/>
        <end position="27"/>
    </location>
</feature>
<dbReference type="Proteomes" id="UP000654947">
    <property type="component" value="Unassembled WGS sequence"/>
</dbReference>
<proteinExistence type="predicted"/>
<gene>
    <name evidence="2" type="ORF">GCM10007147_46070</name>
</gene>
<organism evidence="2 3">
    <name type="scientific">Nocardiopsis kunsanensis</name>
    <dbReference type="NCBI Taxonomy" id="141693"/>
    <lineage>
        <taxon>Bacteria</taxon>
        <taxon>Bacillati</taxon>
        <taxon>Actinomycetota</taxon>
        <taxon>Actinomycetes</taxon>
        <taxon>Streptosporangiales</taxon>
        <taxon>Nocardiopsidaceae</taxon>
        <taxon>Nocardiopsis</taxon>
    </lineage>
</organism>
<evidence type="ECO:0000313" key="2">
    <source>
        <dbReference type="EMBL" id="GHD37956.1"/>
    </source>
</evidence>
<evidence type="ECO:0000256" key="1">
    <source>
        <dbReference type="SAM" id="MobiDB-lite"/>
    </source>
</evidence>
<keyword evidence="3" id="KW-1185">Reference proteome</keyword>
<name>A0A919CM54_9ACTN</name>
<reference evidence="2 3" key="1">
    <citation type="journal article" date="2014" name="Int. J. Syst. Evol. Microbiol.">
        <title>Complete genome sequence of Corynebacterium casei LMG S-19264T (=DSM 44701T), isolated from a smear-ripened cheese.</title>
        <authorList>
            <consortium name="US DOE Joint Genome Institute (JGI-PGF)"/>
            <person name="Walter F."/>
            <person name="Albersmeier A."/>
            <person name="Kalinowski J."/>
            <person name="Ruckert C."/>
        </authorList>
    </citation>
    <scope>NUCLEOTIDE SEQUENCE [LARGE SCALE GENOMIC DNA]</scope>
    <source>
        <strain evidence="2 3">KCTC 19473</strain>
    </source>
</reference>
<accession>A0A919CM54</accession>
<comment type="caution">
    <text evidence="2">The sequence shown here is derived from an EMBL/GenBank/DDBJ whole genome shotgun (WGS) entry which is preliminary data.</text>
</comment>
<evidence type="ECO:0000313" key="3">
    <source>
        <dbReference type="Proteomes" id="UP000654947"/>
    </source>
</evidence>
<protein>
    <submittedName>
        <fullName evidence="2">Uncharacterized protein</fullName>
    </submittedName>
</protein>
<sequence>MSGQGPSVVSRGPARDTPSADTGPSPLTYAAQARQIAGRLKLRVRGESVEPMEGSLYCSCTSVLHDLMLSGMA</sequence>
<dbReference type="EMBL" id="BMXL01000067">
    <property type="protein sequence ID" value="GHD37956.1"/>
    <property type="molecule type" value="Genomic_DNA"/>
</dbReference>
<dbReference type="AlphaFoldDB" id="A0A919CM54"/>